<name>A0AAE0LE13_9CHLO</name>
<reference evidence="2 3" key="1">
    <citation type="journal article" date="2015" name="Genome Biol. Evol.">
        <title>Comparative Genomics of a Bacterivorous Green Alga Reveals Evolutionary Causalities and Consequences of Phago-Mixotrophic Mode of Nutrition.</title>
        <authorList>
            <person name="Burns J.A."/>
            <person name="Paasch A."/>
            <person name="Narechania A."/>
            <person name="Kim E."/>
        </authorList>
    </citation>
    <scope>NUCLEOTIDE SEQUENCE [LARGE SCALE GENOMIC DNA]</scope>
    <source>
        <strain evidence="2 3">PLY_AMNH</strain>
    </source>
</reference>
<evidence type="ECO:0000313" key="3">
    <source>
        <dbReference type="Proteomes" id="UP001190700"/>
    </source>
</evidence>
<keyword evidence="3" id="KW-1185">Reference proteome</keyword>
<sequence length="613" mass="71351">MAGTQQITAVSSSLTVWEERETALRLVREVKEQREQLKKRLREKEETREENVVSKNTSPNVFDSGLALLKSPSVRQERETAEQLVKSIKKHRDTITEELREKTILCEELDQHKDRLFSELQDTSERCGTLENEVERLTAELAEKNALYSRARENEVNTAHEVERMQTNLEKEQRNSNRLREELSRFHSHMEEERTSSGTATDRLRADLSRYQEECKVMRENVESWKKVVQDSTGETERLRRMLDNERQTSSSAVRNSEALEVQLEGYKLQNDELRVQLEKQDISAIEQLAAARRLEENQSQDASKVHELQGQISKLRQDGSKTSAELLGKVEEQRKQLATAQEDLSVLRKKLSEKSEEFAQTETKLSRALKFEQEELRNARKRSEEIDKQTKLDLEQAAMSLENFKIQGKQHSRIAEEKSVLVAQLQKEVEQLQKEKMHLEERFTWELAEEKNSKRSVECDATNLRAQFALRLTDAEKVEKDLRNDVLREKEIFSALKRQMENDRMEATKAEHRLRAALDEERSRVVDSHQEIADLNSKVKFLEAKQVITVDEAENLNRELNLVKAKLCRPSLNPNVPVPKRIVRSGVSNLRKTWMPIGGEEIIHQQVEHFID</sequence>
<feature type="coiled-coil region" evidence="1">
    <location>
        <begin position="324"/>
        <end position="390"/>
    </location>
</feature>
<feature type="coiled-coil region" evidence="1">
    <location>
        <begin position="20"/>
        <end position="50"/>
    </location>
</feature>
<evidence type="ECO:0000256" key="1">
    <source>
        <dbReference type="SAM" id="Coils"/>
    </source>
</evidence>
<accession>A0AAE0LE13</accession>
<keyword evidence="1" id="KW-0175">Coiled coil</keyword>
<feature type="coiled-coil region" evidence="1">
    <location>
        <begin position="416"/>
        <end position="468"/>
    </location>
</feature>
<dbReference type="Proteomes" id="UP001190700">
    <property type="component" value="Unassembled WGS sequence"/>
</dbReference>
<gene>
    <name evidence="2" type="ORF">CYMTET_10573</name>
</gene>
<protein>
    <submittedName>
        <fullName evidence="2">Uncharacterized protein</fullName>
    </submittedName>
</protein>
<feature type="coiled-coil region" evidence="1">
    <location>
        <begin position="106"/>
        <end position="228"/>
    </location>
</feature>
<dbReference type="AlphaFoldDB" id="A0AAE0LE13"/>
<feature type="coiled-coil region" evidence="1">
    <location>
        <begin position="501"/>
        <end position="546"/>
    </location>
</feature>
<comment type="caution">
    <text evidence="2">The sequence shown here is derived from an EMBL/GenBank/DDBJ whole genome shotgun (WGS) entry which is preliminary data.</text>
</comment>
<dbReference type="EMBL" id="LGRX02003767">
    <property type="protein sequence ID" value="KAK3281642.1"/>
    <property type="molecule type" value="Genomic_DNA"/>
</dbReference>
<evidence type="ECO:0000313" key="2">
    <source>
        <dbReference type="EMBL" id="KAK3281642.1"/>
    </source>
</evidence>
<proteinExistence type="predicted"/>
<organism evidence="2 3">
    <name type="scientific">Cymbomonas tetramitiformis</name>
    <dbReference type="NCBI Taxonomy" id="36881"/>
    <lineage>
        <taxon>Eukaryota</taxon>
        <taxon>Viridiplantae</taxon>
        <taxon>Chlorophyta</taxon>
        <taxon>Pyramimonadophyceae</taxon>
        <taxon>Pyramimonadales</taxon>
        <taxon>Pyramimonadaceae</taxon>
        <taxon>Cymbomonas</taxon>
    </lineage>
</organism>